<dbReference type="HOGENOM" id="CLU_778768_0_0_1"/>
<gene>
    <name evidence="2" type="ORF">COCCADRAFT_109226</name>
</gene>
<evidence type="ECO:0000313" key="2">
    <source>
        <dbReference type="EMBL" id="EUC28412.1"/>
    </source>
</evidence>
<dbReference type="GeneID" id="19143862"/>
<feature type="compositionally biased region" description="Basic residues" evidence="1">
    <location>
        <begin position="213"/>
        <end position="225"/>
    </location>
</feature>
<feature type="region of interest" description="Disordered" evidence="1">
    <location>
        <begin position="23"/>
        <end position="51"/>
    </location>
</feature>
<feature type="compositionally biased region" description="Basic residues" evidence="1">
    <location>
        <begin position="286"/>
        <end position="295"/>
    </location>
</feature>
<dbReference type="KEGG" id="bze:COCCADRAFT_109226"/>
<accession>W6XMD6</accession>
<evidence type="ECO:0000256" key="1">
    <source>
        <dbReference type="SAM" id="MobiDB-lite"/>
    </source>
</evidence>
<feature type="region of interest" description="Disordered" evidence="1">
    <location>
        <begin position="70"/>
        <end position="345"/>
    </location>
</feature>
<organism evidence="2 3">
    <name type="scientific">Cochliobolus carbonum (strain 26-R-13)</name>
    <name type="common">Maize leaf spot fungus</name>
    <name type="synonym">Bipolaris zeicola</name>
    <dbReference type="NCBI Taxonomy" id="930089"/>
    <lineage>
        <taxon>Eukaryota</taxon>
        <taxon>Fungi</taxon>
        <taxon>Dikarya</taxon>
        <taxon>Ascomycota</taxon>
        <taxon>Pezizomycotina</taxon>
        <taxon>Dothideomycetes</taxon>
        <taxon>Pleosporomycetidae</taxon>
        <taxon>Pleosporales</taxon>
        <taxon>Pleosporineae</taxon>
        <taxon>Pleosporaceae</taxon>
        <taxon>Bipolaris</taxon>
    </lineage>
</organism>
<dbReference type="OrthoDB" id="3944683at2759"/>
<feature type="region of interest" description="Disordered" evidence="1">
    <location>
        <begin position="389"/>
        <end position="421"/>
    </location>
</feature>
<evidence type="ECO:0000313" key="3">
    <source>
        <dbReference type="Proteomes" id="UP000053841"/>
    </source>
</evidence>
<proteinExistence type="predicted"/>
<dbReference type="AlphaFoldDB" id="W6XMD6"/>
<dbReference type="Proteomes" id="UP000053841">
    <property type="component" value="Unassembled WGS sequence"/>
</dbReference>
<sequence length="421" mass="47760">MSVLGVSEAGTCTLPRPCSPWKAGDDGTWLEGRGERGPSRTNDVGPNPITIRNPATDCRQITQLCTQDRPATVPPFFCPAQVPRSSDAAGARGVMKPKTSSSSGEKKRRDAPADSALRGNGRPIVEQYSEKRSSKDTSRKRRSGDSTLPAQRSPLREKHRDSHPPQSQRQYEDAYRRREHYRSALNVEVPQEYRRSFEPETVNSSQETLLNPRPHRSQHHRRRHPTQSSQGTLRGRGAKRDPPKHSKSKKNIRPEPSRGWSFFATSPSRTPKREPRSYQTLESSPRSHRSSRHHYSSTTLQPSPESSRSQNRQHRSRRHEQSTTSSRQARPRTPNTTVRRVPDRRFAVLAATNQALEEVRQEAFAQPSPPPRRARLHRYEGVTIPTSQIPFNWDCMSTSQTSSGRSRGNGESSSRPRRSRR</sequence>
<feature type="compositionally biased region" description="Low complexity" evidence="1">
    <location>
        <begin position="397"/>
        <end position="413"/>
    </location>
</feature>
<reference evidence="2 3" key="1">
    <citation type="journal article" date="2013" name="PLoS Genet.">
        <title>Comparative genome structure, secondary metabolite, and effector coding capacity across Cochliobolus pathogens.</title>
        <authorList>
            <person name="Condon B.J."/>
            <person name="Leng Y."/>
            <person name="Wu D."/>
            <person name="Bushley K.E."/>
            <person name="Ohm R.A."/>
            <person name="Otillar R."/>
            <person name="Martin J."/>
            <person name="Schackwitz W."/>
            <person name="Grimwood J."/>
            <person name="MohdZainudin N."/>
            <person name="Xue C."/>
            <person name="Wang R."/>
            <person name="Manning V.A."/>
            <person name="Dhillon B."/>
            <person name="Tu Z.J."/>
            <person name="Steffenson B.J."/>
            <person name="Salamov A."/>
            <person name="Sun H."/>
            <person name="Lowry S."/>
            <person name="LaButti K."/>
            <person name="Han J."/>
            <person name="Copeland A."/>
            <person name="Lindquist E."/>
            <person name="Barry K."/>
            <person name="Schmutz J."/>
            <person name="Baker S.E."/>
            <person name="Ciuffetti L.M."/>
            <person name="Grigoriev I.V."/>
            <person name="Zhong S."/>
            <person name="Turgeon B.G."/>
        </authorList>
    </citation>
    <scope>NUCLEOTIDE SEQUENCE [LARGE SCALE GENOMIC DNA]</scope>
    <source>
        <strain evidence="2 3">26-R-13</strain>
    </source>
</reference>
<protein>
    <submittedName>
        <fullName evidence="2">Uncharacterized protein</fullName>
    </submittedName>
</protein>
<feature type="compositionally biased region" description="Basic and acidic residues" evidence="1">
    <location>
        <begin position="154"/>
        <end position="163"/>
    </location>
</feature>
<feature type="compositionally biased region" description="Basic and acidic residues" evidence="1">
    <location>
        <begin position="128"/>
        <end position="137"/>
    </location>
</feature>
<dbReference type="EMBL" id="KI964816">
    <property type="protein sequence ID" value="EUC28412.1"/>
    <property type="molecule type" value="Genomic_DNA"/>
</dbReference>
<keyword evidence="3" id="KW-1185">Reference proteome</keyword>
<dbReference type="RefSeq" id="XP_007717288.1">
    <property type="nucleotide sequence ID" value="XM_007719098.1"/>
</dbReference>
<name>W6XMD6_COCC2</name>